<feature type="binding site" evidence="4">
    <location>
        <position position="67"/>
    </location>
    <ligand>
        <name>molybdate</name>
        <dbReference type="ChEBI" id="CHEBI:36264"/>
    </ligand>
</feature>
<evidence type="ECO:0000256" key="3">
    <source>
        <dbReference type="ARBA" id="ARBA00022729"/>
    </source>
</evidence>
<evidence type="ECO:0000313" key="7">
    <source>
        <dbReference type="Proteomes" id="UP000000844"/>
    </source>
</evidence>
<dbReference type="Proteomes" id="UP000000844">
    <property type="component" value="Chromosome"/>
</dbReference>
<accession>D3QA97</accession>
<keyword evidence="4" id="KW-0500">Molybdenum</keyword>
<evidence type="ECO:0000256" key="5">
    <source>
        <dbReference type="SAM" id="SignalP"/>
    </source>
</evidence>
<sequence>MLSGMRLLSTSLCLVLSAGVAAGCSGGDEETVTVLAAASLTDVFDDLTSVYEDEHPGTTVKLSYGGSPELVQQVVEGSPADVLATASPTTMDTVTKEGLTDGEPEVFATNSPVIVVPKDNPGKVSRLSDLAKDDLTIALCAPEVPCGAVAQESANRADLKLAPDTEENNVRSVLAKVAAGEADAGIVYVTDVTDEVKSIDIPDPAITEYPIAVLKKASPGAKDWVDLVTGDKGQRALKDAGFGAT</sequence>
<dbReference type="InterPro" id="IPR005950">
    <property type="entry name" value="ModA"/>
</dbReference>
<dbReference type="NCBIfam" id="TIGR01256">
    <property type="entry name" value="modA"/>
    <property type="match status" value="1"/>
</dbReference>
<feature type="binding site" evidence="4">
    <location>
        <position position="39"/>
    </location>
    <ligand>
        <name>molybdate</name>
        <dbReference type="ChEBI" id="CHEBI:36264"/>
    </ligand>
</feature>
<keyword evidence="7" id="KW-1185">Reference proteome</keyword>
<organism evidence="6 7">
    <name type="scientific">Stackebrandtia nassauensis (strain DSM 44728 / CIP 108903 / NRRL B-16338 / NBRC 102104 / LLR-40K-21)</name>
    <dbReference type="NCBI Taxonomy" id="446470"/>
    <lineage>
        <taxon>Bacteria</taxon>
        <taxon>Bacillati</taxon>
        <taxon>Actinomycetota</taxon>
        <taxon>Actinomycetes</taxon>
        <taxon>Glycomycetales</taxon>
        <taxon>Glycomycetaceae</taxon>
        <taxon>Stackebrandtia</taxon>
    </lineage>
</organism>
<dbReference type="AlphaFoldDB" id="D3QA97"/>
<dbReference type="HOGENOM" id="CLU_065520_0_1_11"/>
<dbReference type="PANTHER" id="PTHR30632">
    <property type="entry name" value="MOLYBDATE-BINDING PERIPLASMIC PROTEIN"/>
    <property type="match status" value="1"/>
</dbReference>
<dbReference type="Pfam" id="PF13531">
    <property type="entry name" value="SBP_bac_11"/>
    <property type="match status" value="1"/>
</dbReference>
<evidence type="ECO:0000256" key="4">
    <source>
        <dbReference type="PIRSR" id="PIRSR004846-1"/>
    </source>
</evidence>
<reference evidence="6 7" key="1">
    <citation type="journal article" date="2009" name="Stand. Genomic Sci.">
        <title>Complete genome sequence of Stackebrandtia nassauensis type strain (LLR-40K-21).</title>
        <authorList>
            <person name="Munk C."/>
            <person name="Lapidus A."/>
            <person name="Copeland A."/>
            <person name="Jando M."/>
            <person name="Mayilraj S."/>
            <person name="Glavina Del Rio T."/>
            <person name="Nolan M."/>
            <person name="Chen F."/>
            <person name="Lucas S."/>
            <person name="Tice H."/>
            <person name="Cheng J.F."/>
            <person name="Han C."/>
            <person name="Detter J.C."/>
            <person name="Bruce D."/>
            <person name="Goodwin L."/>
            <person name="Chain P."/>
            <person name="Pitluck S."/>
            <person name="Goker M."/>
            <person name="Ovchinikova G."/>
            <person name="Pati A."/>
            <person name="Ivanova N."/>
            <person name="Mavromatis K."/>
            <person name="Chen A."/>
            <person name="Palaniappan K."/>
            <person name="Land M."/>
            <person name="Hauser L."/>
            <person name="Chang Y.J."/>
            <person name="Jeffries C.D."/>
            <person name="Bristow J."/>
            <person name="Eisen J.A."/>
            <person name="Markowitz V."/>
            <person name="Hugenholtz P."/>
            <person name="Kyrpides N.C."/>
            <person name="Klenk H.P."/>
        </authorList>
    </citation>
    <scope>NUCLEOTIDE SEQUENCE [LARGE SCALE GENOMIC DNA]</scope>
    <source>
        <strain evidence="7">DSM 44728 / CIP 108903 / NRRL B-16338 / NBRC 102104 / LLR-40K-21</strain>
    </source>
</reference>
<feature type="binding site" evidence="4">
    <location>
        <position position="188"/>
    </location>
    <ligand>
        <name>molybdate</name>
        <dbReference type="ChEBI" id="CHEBI:36264"/>
    </ligand>
</feature>
<dbReference type="EMBL" id="CP001778">
    <property type="protein sequence ID" value="ADD40809.1"/>
    <property type="molecule type" value="Genomic_DNA"/>
</dbReference>
<keyword evidence="3 5" id="KW-0732">Signal</keyword>
<dbReference type="PANTHER" id="PTHR30632:SF0">
    <property type="entry name" value="SULFATE-BINDING PROTEIN"/>
    <property type="match status" value="1"/>
</dbReference>
<protein>
    <submittedName>
        <fullName evidence="6">Molybdenum ABC transporter, periplasmic molybdate-binding protein</fullName>
    </submittedName>
</protein>
<dbReference type="eggNOG" id="COG0725">
    <property type="taxonomic scope" value="Bacteria"/>
</dbReference>
<dbReference type="GO" id="GO:0030973">
    <property type="term" value="F:molybdate ion binding"/>
    <property type="evidence" value="ECO:0007669"/>
    <property type="project" value="TreeGrafter"/>
</dbReference>
<feature type="binding site" evidence="4">
    <location>
        <position position="170"/>
    </location>
    <ligand>
        <name>molybdate</name>
        <dbReference type="ChEBI" id="CHEBI:36264"/>
    </ligand>
</feature>
<dbReference type="KEGG" id="sna:Snas_1099"/>
<dbReference type="STRING" id="446470.Snas_1099"/>
<dbReference type="InterPro" id="IPR050682">
    <property type="entry name" value="ModA/WtpA"/>
</dbReference>
<dbReference type="PROSITE" id="PS51257">
    <property type="entry name" value="PROKAR_LIPOPROTEIN"/>
    <property type="match status" value="1"/>
</dbReference>
<proteinExistence type="inferred from homology"/>
<dbReference type="GO" id="GO:0015689">
    <property type="term" value="P:molybdate ion transport"/>
    <property type="evidence" value="ECO:0007669"/>
    <property type="project" value="InterPro"/>
</dbReference>
<feature type="chain" id="PRO_5039448223" evidence="5">
    <location>
        <begin position="23"/>
        <end position="245"/>
    </location>
</feature>
<comment type="similarity">
    <text evidence="1">Belongs to the bacterial solute-binding protein ModA family.</text>
</comment>
<feature type="signal peptide" evidence="5">
    <location>
        <begin position="1"/>
        <end position="22"/>
    </location>
</feature>
<dbReference type="PIRSF" id="PIRSF004846">
    <property type="entry name" value="ModA"/>
    <property type="match status" value="1"/>
</dbReference>
<gene>
    <name evidence="6" type="ordered locus">Snas_1099</name>
</gene>
<name>D3QA97_STANL</name>
<evidence type="ECO:0000256" key="1">
    <source>
        <dbReference type="ARBA" id="ARBA00009175"/>
    </source>
</evidence>
<dbReference type="SUPFAM" id="SSF53850">
    <property type="entry name" value="Periplasmic binding protein-like II"/>
    <property type="match status" value="1"/>
</dbReference>
<dbReference type="GO" id="GO:0046872">
    <property type="term" value="F:metal ion binding"/>
    <property type="evidence" value="ECO:0007669"/>
    <property type="project" value="UniProtKB-KW"/>
</dbReference>
<keyword evidence="2 4" id="KW-0479">Metal-binding</keyword>
<dbReference type="Gene3D" id="3.40.190.10">
    <property type="entry name" value="Periplasmic binding protein-like II"/>
    <property type="match status" value="2"/>
</dbReference>
<evidence type="ECO:0000256" key="2">
    <source>
        <dbReference type="ARBA" id="ARBA00022723"/>
    </source>
</evidence>
<evidence type="ECO:0000313" key="6">
    <source>
        <dbReference type="EMBL" id="ADD40809.1"/>
    </source>
</evidence>